<dbReference type="RefSeq" id="WP_204978031.1">
    <property type="nucleotide sequence ID" value="NZ_JBHTII010000001.1"/>
</dbReference>
<sequence>MPATQEDVARLAGVSRKTVSNVVNGFPHISKDVATRVGAAILELGYTPNHAARSLRTGRTGTIQLVVPELEVSYFAELAQWVVAAAEERGLSVLIRQTRGDRERERLALEGASGEATDGTILSPVSSDLAAIVSRKSQAPVVLVGEVAGGGMLPHIGIDNEAAAYAATQHLIRSGRRRVGFIGAQRGQMSHMARMRRDGYERALRDADLVVDERLVRYTDGYHRREGAAALRDLAATDLDGAFCATDLLALGAIRAARDLGIDVPVDLAVVGIDGLDEGEYSVPRLSTVAPDKNRIATRAVERLLEAIDTQAEGGTPRDGSEEVVGFELVQRESSS</sequence>
<dbReference type="Pfam" id="PF00356">
    <property type="entry name" value="LacI"/>
    <property type="match status" value="1"/>
</dbReference>
<keyword evidence="8" id="KW-1185">Reference proteome</keyword>
<dbReference type="GO" id="GO:0003677">
    <property type="term" value="F:DNA binding"/>
    <property type="evidence" value="ECO:0007669"/>
    <property type="project" value="UniProtKB-KW"/>
</dbReference>
<evidence type="ECO:0000256" key="1">
    <source>
        <dbReference type="ARBA" id="ARBA00023015"/>
    </source>
</evidence>
<keyword evidence="1" id="KW-0805">Transcription regulation</keyword>
<dbReference type="InterPro" id="IPR028082">
    <property type="entry name" value="Peripla_BP_I"/>
</dbReference>
<dbReference type="PANTHER" id="PTHR30146">
    <property type="entry name" value="LACI-RELATED TRANSCRIPTIONAL REPRESSOR"/>
    <property type="match status" value="1"/>
</dbReference>
<comment type="caution">
    <text evidence="7">The sequence shown here is derived from an EMBL/GenBank/DDBJ whole genome shotgun (WGS) entry which is preliminary data.</text>
</comment>
<evidence type="ECO:0000256" key="3">
    <source>
        <dbReference type="ARBA" id="ARBA00023163"/>
    </source>
</evidence>
<feature type="domain" description="HTH lacI-type" evidence="5">
    <location>
        <begin position="3"/>
        <end position="57"/>
    </location>
</feature>
<dbReference type="Proteomes" id="UP001597055">
    <property type="component" value="Unassembled WGS sequence"/>
</dbReference>
<proteinExistence type="predicted"/>
<name>A0ABW3AHL3_9MICO</name>
<dbReference type="EMBL" id="JBHTII010000001">
    <property type="protein sequence ID" value="MFD0790276.1"/>
    <property type="molecule type" value="Genomic_DNA"/>
</dbReference>
<feature type="region of interest" description="Disordered" evidence="4">
    <location>
        <begin position="309"/>
        <end position="336"/>
    </location>
</feature>
<evidence type="ECO:0000256" key="2">
    <source>
        <dbReference type="ARBA" id="ARBA00023125"/>
    </source>
</evidence>
<dbReference type="Gene3D" id="1.10.260.40">
    <property type="entry name" value="lambda repressor-like DNA-binding domains"/>
    <property type="match status" value="1"/>
</dbReference>
<dbReference type="Gene3D" id="3.40.50.2300">
    <property type="match status" value="2"/>
</dbReference>
<dbReference type="SMART" id="SM00354">
    <property type="entry name" value="HTH_LACI"/>
    <property type="match status" value="1"/>
</dbReference>
<dbReference type="PROSITE" id="PS50943">
    <property type="entry name" value="HTH_CROC1"/>
    <property type="match status" value="1"/>
</dbReference>
<feature type="domain" description="HTH cro/C1-type" evidence="6">
    <location>
        <begin position="4"/>
        <end position="25"/>
    </location>
</feature>
<organism evidence="7 8">
    <name type="scientific">Microbacterium insulae</name>
    <dbReference type="NCBI Taxonomy" id="483014"/>
    <lineage>
        <taxon>Bacteria</taxon>
        <taxon>Bacillati</taxon>
        <taxon>Actinomycetota</taxon>
        <taxon>Actinomycetes</taxon>
        <taxon>Micrococcales</taxon>
        <taxon>Microbacteriaceae</taxon>
        <taxon>Microbacterium</taxon>
    </lineage>
</organism>
<dbReference type="SUPFAM" id="SSF53822">
    <property type="entry name" value="Periplasmic binding protein-like I"/>
    <property type="match status" value="1"/>
</dbReference>
<dbReference type="Pfam" id="PF13377">
    <property type="entry name" value="Peripla_BP_3"/>
    <property type="match status" value="1"/>
</dbReference>
<reference evidence="8" key="1">
    <citation type="journal article" date="2019" name="Int. J. Syst. Evol. Microbiol.">
        <title>The Global Catalogue of Microorganisms (GCM) 10K type strain sequencing project: providing services to taxonomists for standard genome sequencing and annotation.</title>
        <authorList>
            <consortium name="The Broad Institute Genomics Platform"/>
            <consortium name="The Broad Institute Genome Sequencing Center for Infectious Disease"/>
            <person name="Wu L."/>
            <person name="Ma J."/>
        </authorList>
    </citation>
    <scope>NUCLEOTIDE SEQUENCE [LARGE SCALE GENOMIC DNA]</scope>
    <source>
        <strain evidence="8">CCUG 54523</strain>
    </source>
</reference>
<dbReference type="InterPro" id="IPR000843">
    <property type="entry name" value="HTH_LacI"/>
</dbReference>
<accession>A0ABW3AHL3</accession>
<dbReference type="InterPro" id="IPR001387">
    <property type="entry name" value="Cro/C1-type_HTH"/>
</dbReference>
<evidence type="ECO:0000256" key="4">
    <source>
        <dbReference type="SAM" id="MobiDB-lite"/>
    </source>
</evidence>
<dbReference type="PANTHER" id="PTHR30146:SF153">
    <property type="entry name" value="LACTOSE OPERON REPRESSOR"/>
    <property type="match status" value="1"/>
</dbReference>
<evidence type="ECO:0000313" key="8">
    <source>
        <dbReference type="Proteomes" id="UP001597055"/>
    </source>
</evidence>
<dbReference type="InterPro" id="IPR046335">
    <property type="entry name" value="LacI/GalR-like_sensor"/>
</dbReference>
<gene>
    <name evidence="7" type="ORF">ACFQ0P_07700</name>
</gene>
<dbReference type="SUPFAM" id="SSF47413">
    <property type="entry name" value="lambda repressor-like DNA-binding domains"/>
    <property type="match status" value="1"/>
</dbReference>
<protein>
    <submittedName>
        <fullName evidence="7">LacI family DNA-binding transcriptional regulator</fullName>
    </submittedName>
</protein>
<keyword evidence="2 7" id="KW-0238">DNA-binding</keyword>
<evidence type="ECO:0000259" key="6">
    <source>
        <dbReference type="PROSITE" id="PS50943"/>
    </source>
</evidence>
<evidence type="ECO:0000259" key="5">
    <source>
        <dbReference type="PROSITE" id="PS50932"/>
    </source>
</evidence>
<keyword evidence="3" id="KW-0804">Transcription</keyword>
<dbReference type="InterPro" id="IPR010982">
    <property type="entry name" value="Lambda_DNA-bd_dom_sf"/>
</dbReference>
<dbReference type="CDD" id="cd01392">
    <property type="entry name" value="HTH_LacI"/>
    <property type="match status" value="1"/>
</dbReference>
<dbReference type="PROSITE" id="PS50932">
    <property type="entry name" value="HTH_LACI_2"/>
    <property type="match status" value="1"/>
</dbReference>
<evidence type="ECO:0000313" key="7">
    <source>
        <dbReference type="EMBL" id="MFD0790276.1"/>
    </source>
</evidence>
<dbReference type="CDD" id="cd06267">
    <property type="entry name" value="PBP1_LacI_sugar_binding-like"/>
    <property type="match status" value="1"/>
</dbReference>